<dbReference type="Gene3D" id="1.25.40.10">
    <property type="entry name" value="Tetratricopeptide repeat domain"/>
    <property type="match status" value="1"/>
</dbReference>
<dbReference type="Pfam" id="PF13424">
    <property type="entry name" value="TPR_12"/>
    <property type="match status" value="1"/>
</dbReference>
<dbReference type="PANTHER" id="PTHR46284">
    <property type="entry name" value="PROTEIN KINESIN LIGHT CHAIN-RELATED 3"/>
    <property type="match status" value="1"/>
</dbReference>
<sequence>LAVTYANLGRYNDALELQEPLLKLSEQALGKEHPDTLSRTQNLAVTYKDLGRYNDALELEEPLLKLSEQVLGNYIPIL</sequence>
<evidence type="ECO:0008006" key="3">
    <source>
        <dbReference type="Google" id="ProtNLM"/>
    </source>
</evidence>
<proteinExistence type="predicted"/>
<dbReference type="AlphaFoldDB" id="A0A6A4GBA1"/>
<reference evidence="1" key="1">
    <citation type="journal article" date="2019" name="Environ. Microbiol.">
        <title>Fungal ecological strategies reflected in gene transcription - a case study of two litter decomposers.</title>
        <authorList>
            <person name="Barbi F."/>
            <person name="Kohler A."/>
            <person name="Barry K."/>
            <person name="Baskaran P."/>
            <person name="Daum C."/>
            <person name="Fauchery L."/>
            <person name="Ihrmark K."/>
            <person name="Kuo A."/>
            <person name="LaButti K."/>
            <person name="Lipzen A."/>
            <person name="Morin E."/>
            <person name="Grigoriev I.V."/>
            <person name="Henrissat B."/>
            <person name="Lindahl B."/>
            <person name="Martin F."/>
        </authorList>
    </citation>
    <scope>NUCLEOTIDE SEQUENCE</scope>
    <source>
        <strain evidence="1">JB14</strain>
    </source>
</reference>
<evidence type="ECO:0000313" key="1">
    <source>
        <dbReference type="EMBL" id="KAE9382782.1"/>
    </source>
</evidence>
<organism evidence="1 2">
    <name type="scientific">Gymnopus androsaceus JB14</name>
    <dbReference type="NCBI Taxonomy" id="1447944"/>
    <lineage>
        <taxon>Eukaryota</taxon>
        <taxon>Fungi</taxon>
        <taxon>Dikarya</taxon>
        <taxon>Basidiomycota</taxon>
        <taxon>Agaricomycotina</taxon>
        <taxon>Agaricomycetes</taxon>
        <taxon>Agaricomycetidae</taxon>
        <taxon>Agaricales</taxon>
        <taxon>Marasmiineae</taxon>
        <taxon>Omphalotaceae</taxon>
        <taxon>Gymnopus</taxon>
    </lineage>
</organism>
<keyword evidence="2" id="KW-1185">Reference proteome</keyword>
<protein>
    <recommendedName>
        <fullName evidence="3">TPR-like protein</fullName>
    </recommendedName>
</protein>
<evidence type="ECO:0000313" key="2">
    <source>
        <dbReference type="Proteomes" id="UP000799118"/>
    </source>
</evidence>
<dbReference type="SUPFAM" id="SSF48452">
    <property type="entry name" value="TPR-like"/>
    <property type="match status" value="1"/>
</dbReference>
<dbReference type="Proteomes" id="UP000799118">
    <property type="component" value="Unassembled WGS sequence"/>
</dbReference>
<dbReference type="EMBL" id="ML770993">
    <property type="protein sequence ID" value="KAE9382782.1"/>
    <property type="molecule type" value="Genomic_DNA"/>
</dbReference>
<dbReference type="InterPro" id="IPR011990">
    <property type="entry name" value="TPR-like_helical_dom_sf"/>
</dbReference>
<dbReference type="OrthoDB" id="3038484at2759"/>
<gene>
    <name evidence="1" type="ORF">BT96DRAFT_845057</name>
</gene>
<name>A0A6A4GBA1_9AGAR</name>
<dbReference type="PANTHER" id="PTHR46284:SF5">
    <property type="entry name" value="PROTEIN KINESIN LIGHT CHAIN-RELATED 3"/>
    <property type="match status" value="1"/>
</dbReference>
<feature type="non-terminal residue" evidence="1">
    <location>
        <position position="1"/>
    </location>
</feature>
<accession>A0A6A4GBA1</accession>